<dbReference type="PIRSF" id="PIRSF002599">
    <property type="entry name" value="Cold_shock_A"/>
    <property type="match status" value="1"/>
</dbReference>
<dbReference type="Pfam" id="PF06961">
    <property type="entry name" value="DUF1294"/>
    <property type="match status" value="1"/>
</dbReference>
<protein>
    <submittedName>
        <fullName evidence="2">DUF1294 domain-containing protein</fullName>
    </submittedName>
</protein>
<evidence type="ECO:0000313" key="3">
    <source>
        <dbReference type="Proteomes" id="UP000824007"/>
    </source>
</evidence>
<dbReference type="AlphaFoldDB" id="A0A9D1YQT1"/>
<feature type="transmembrane region" description="Helical" evidence="1">
    <location>
        <begin position="6"/>
        <end position="24"/>
    </location>
</feature>
<dbReference type="Proteomes" id="UP000824007">
    <property type="component" value="Unassembled WGS sequence"/>
</dbReference>
<keyword evidence="1" id="KW-1133">Transmembrane helix</keyword>
<reference evidence="2" key="2">
    <citation type="submission" date="2021-04" db="EMBL/GenBank/DDBJ databases">
        <authorList>
            <person name="Gilroy R."/>
        </authorList>
    </citation>
    <scope>NUCLEOTIDE SEQUENCE</scope>
    <source>
        <strain evidence="2">ChiSxjej3B15-24422</strain>
    </source>
</reference>
<dbReference type="GO" id="GO:0003676">
    <property type="term" value="F:nucleic acid binding"/>
    <property type="evidence" value="ECO:0007669"/>
    <property type="project" value="InterPro"/>
</dbReference>
<proteinExistence type="predicted"/>
<reference evidence="2" key="1">
    <citation type="journal article" date="2021" name="PeerJ">
        <title>Extensive microbial diversity within the chicken gut microbiome revealed by metagenomics and culture.</title>
        <authorList>
            <person name="Gilroy R."/>
            <person name="Ravi A."/>
            <person name="Getino M."/>
            <person name="Pursley I."/>
            <person name="Horton D.L."/>
            <person name="Alikhan N.F."/>
            <person name="Baker D."/>
            <person name="Gharbi K."/>
            <person name="Hall N."/>
            <person name="Watson M."/>
            <person name="Adriaenssens E.M."/>
            <person name="Foster-Nyarko E."/>
            <person name="Jarju S."/>
            <person name="Secka A."/>
            <person name="Antonio M."/>
            <person name="Oren A."/>
            <person name="Chaudhuri R.R."/>
            <person name="La Ragione R."/>
            <person name="Hildebrand F."/>
            <person name="Pallen M.J."/>
        </authorList>
    </citation>
    <scope>NUCLEOTIDE SEQUENCE</scope>
    <source>
        <strain evidence="2">ChiSxjej3B15-24422</strain>
    </source>
</reference>
<gene>
    <name evidence="2" type="ORF">H9831_07715</name>
</gene>
<organism evidence="2 3">
    <name type="scientific">Candidatus Eisenbergiella pullistercoris</name>
    <dbReference type="NCBI Taxonomy" id="2838555"/>
    <lineage>
        <taxon>Bacteria</taxon>
        <taxon>Bacillati</taxon>
        <taxon>Bacillota</taxon>
        <taxon>Clostridia</taxon>
        <taxon>Lachnospirales</taxon>
        <taxon>Lachnospiraceae</taxon>
        <taxon>Eisenbergiella</taxon>
    </lineage>
</organism>
<accession>A0A9D1YQT1</accession>
<feature type="transmembrane region" description="Helical" evidence="1">
    <location>
        <begin position="66"/>
        <end position="89"/>
    </location>
</feature>
<evidence type="ECO:0000313" key="2">
    <source>
        <dbReference type="EMBL" id="HIY60546.1"/>
    </source>
</evidence>
<dbReference type="InterPro" id="IPR010718">
    <property type="entry name" value="DUF1294"/>
</dbReference>
<name>A0A9D1YQT1_9FIRM</name>
<feature type="transmembrane region" description="Helical" evidence="1">
    <location>
        <begin position="36"/>
        <end position="60"/>
    </location>
</feature>
<sequence>MNVVFILILYVIIVNIVGFAEMGADKRRARKGAYRIPEANLFLTAVIGGSIGCIIGMYAFRHKTRHLSFVFGMPAILIVQLAALGYLLFAAPIRFTFM</sequence>
<dbReference type="InterPro" id="IPR012156">
    <property type="entry name" value="Cold_shock_CspA"/>
</dbReference>
<keyword evidence="1" id="KW-0812">Transmembrane</keyword>
<comment type="caution">
    <text evidence="2">The sequence shown here is derived from an EMBL/GenBank/DDBJ whole genome shotgun (WGS) entry which is preliminary data.</text>
</comment>
<dbReference type="EMBL" id="DXDD01000098">
    <property type="protein sequence ID" value="HIY60546.1"/>
    <property type="molecule type" value="Genomic_DNA"/>
</dbReference>
<keyword evidence="1" id="KW-0472">Membrane</keyword>
<evidence type="ECO:0000256" key="1">
    <source>
        <dbReference type="SAM" id="Phobius"/>
    </source>
</evidence>